<name>A0A090FUZ9_MESPL</name>
<dbReference type="Proteomes" id="UP000046122">
    <property type="component" value="Unassembled WGS sequence"/>
</dbReference>
<gene>
    <name evidence="1" type="ORF">MPL3365_110108</name>
</gene>
<dbReference type="AlphaFoldDB" id="A0A090FUZ9"/>
<accession>A0A090FUZ9</accession>
<dbReference type="EMBL" id="CCNE01000003">
    <property type="protein sequence ID" value="CDX50019.1"/>
    <property type="molecule type" value="Genomic_DNA"/>
</dbReference>
<organism evidence="1 2">
    <name type="scientific">Mesorhizobium plurifarium</name>
    <dbReference type="NCBI Taxonomy" id="69974"/>
    <lineage>
        <taxon>Bacteria</taxon>
        <taxon>Pseudomonadati</taxon>
        <taxon>Pseudomonadota</taxon>
        <taxon>Alphaproteobacteria</taxon>
        <taxon>Hyphomicrobiales</taxon>
        <taxon>Phyllobacteriaceae</taxon>
        <taxon>Mesorhizobium</taxon>
    </lineage>
</organism>
<proteinExistence type="predicted"/>
<evidence type="ECO:0000313" key="1">
    <source>
        <dbReference type="EMBL" id="CDX50019.1"/>
    </source>
</evidence>
<protein>
    <submittedName>
        <fullName evidence="1">Uncharacterized protein</fullName>
    </submittedName>
</protein>
<reference evidence="1 2" key="1">
    <citation type="submission" date="2014-08" db="EMBL/GenBank/DDBJ databases">
        <authorList>
            <person name="Moulin Lionel"/>
        </authorList>
    </citation>
    <scope>NUCLEOTIDE SEQUENCE [LARGE SCALE GENOMIC DNA]</scope>
</reference>
<sequence>MDAFIGQIVSDPFEIRLSICRHLIVAIEEFWDRWPAPDNWQLPDQIQQRLIGPVWREWREREPTNPEAWVYGFAWISGEASGSEVAFLLAPSLPRYQYAFLNELCHKLNYELHELDHIGTILCDPQYFGELTASVSAVAAAMGENITDEAAEIVARLTDLANIYRNHKSGIFLDTLKSLGRPDLIELHLFPARQWFQVLPGPFR</sequence>
<evidence type="ECO:0000313" key="2">
    <source>
        <dbReference type="Proteomes" id="UP000046122"/>
    </source>
</evidence>